<dbReference type="InterPro" id="IPR029526">
    <property type="entry name" value="PGBD"/>
</dbReference>
<proteinExistence type="predicted"/>
<sequence>MCPVGAIVDCWSESLLVPLIKKTMPRDRFIPIIQHLRFDDKDTQAERVKTDTFAAISDTSGHESTRTVLRVVTPGEHMTIDRQLFTNKVRCPFT</sequence>
<dbReference type="PANTHER" id="PTHR46599:SF6">
    <property type="entry name" value="DUAL SPECIFICITY PHOSPHATASE 26"/>
    <property type="match status" value="1"/>
</dbReference>
<accession>A0A8J4U9X6</accession>
<keyword evidence="3" id="KW-1185">Reference proteome</keyword>
<organism evidence="2 3">
    <name type="scientific">Clarias magur</name>
    <name type="common">Asian catfish</name>
    <name type="synonym">Macropteronotus magur</name>
    <dbReference type="NCBI Taxonomy" id="1594786"/>
    <lineage>
        <taxon>Eukaryota</taxon>
        <taxon>Metazoa</taxon>
        <taxon>Chordata</taxon>
        <taxon>Craniata</taxon>
        <taxon>Vertebrata</taxon>
        <taxon>Euteleostomi</taxon>
        <taxon>Actinopterygii</taxon>
        <taxon>Neopterygii</taxon>
        <taxon>Teleostei</taxon>
        <taxon>Ostariophysi</taxon>
        <taxon>Siluriformes</taxon>
        <taxon>Clariidae</taxon>
        <taxon>Clarias</taxon>
    </lineage>
</organism>
<dbReference type="AlphaFoldDB" id="A0A8J4U9X6"/>
<gene>
    <name evidence="2" type="ORF">DAT39_006991</name>
</gene>
<dbReference type="OrthoDB" id="9986773at2759"/>
<evidence type="ECO:0000313" key="2">
    <source>
        <dbReference type="EMBL" id="KAF5903278.1"/>
    </source>
</evidence>
<name>A0A8J4U9X6_CLAMG</name>
<feature type="domain" description="PiggyBac transposable element-derived protein" evidence="1">
    <location>
        <begin position="9"/>
        <end position="93"/>
    </location>
</feature>
<dbReference type="PANTHER" id="PTHR46599">
    <property type="entry name" value="PIGGYBAC TRANSPOSABLE ELEMENT-DERIVED PROTEIN 4"/>
    <property type="match status" value="1"/>
</dbReference>
<evidence type="ECO:0000313" key="3">
    <source>
        <dbReference type="Proteomes" id="UP000727407"/>
    </source>
</evidence>
<dbReference type="Proteomes" id="UP000727407">
    <property type="component" value="Unassembled WGS sequence"/>
</dbReference>
<dbReference type="EMBL" id="QNUK01000075">
    <property type="protein sequence ID" value="KAF5903278.1"/>
    <property type="molecule type" value="Genomic_DNA"/>
</dbReference>
<evidence type="ECO:0000259" key="1">
    <source>
        <dbReference type="Pfam" id="PF13843"/>
    </source>
</evidence>
<protein>
    <submittedName>
        <fullName evidence="2">PiggyBac transposable element-derived protein 3-like</fullName>
    </submittedName>
</protein>
<reference evidence="2" key="1">
    <citation type="submission" date="2020-07" db="EMBL/GenBank/DDBJ databases">
        <title>Clarias magur genome sequencing, assembly and annotation.</title>
        <authorList>
            <person name="Kushwaha B."/>
            <person name="Kumar R."/>
            <person name="Das P."/>
            <person name="Joshi C.G."/>
            <person name="Kumar D."/>
            <person name="Nagpure N.S."/>
            <person name="Pandey M."/>
            <person name="Agarwal S."/>
            <person name="Srivastava S."/>
            <person name="Singh M."/>
            <person name="Sahoo L."/>
            <person name="Jayasankar P."/>
            <person name="Meher P.K."/>
            <person name="Koringa P.G."/>
            <person name="Iquebal M.A."/>
            <person name="Das S.P."/>
            <person name="Bit A."/>
            <person name="Patnaik S."/>
            <person name="Patel N."/>
            <person name="Shah T.M."/>
            <person name="Hinsu A."/>
            <person name="Jena J.K."/>
        </authorList>
    </citation>
    <scope>NUCLEOTIDE SEQUENCE</scope>
    <source>
        <strain evidence="2">CIFAMagur01</strain>
        <tissue evidence="2">Testis</tissue>
    </source>
</reference>
<comment type="caution">
    <text evidence="2">The sequence shown here is derived from an EMBL/GenBank/DDBJ whole genome shotgun (WGS) entry which is preliminary data.</text>
</comment>
<dbReference type="Pfam" id="PF13843">
    <property type="entry name" value="DDE_Tnp_1_7"/>
    <property type="match status" value="1"/>
</dbReference>